<dbReference type="STRING" id="411945.GA0061102_100824"/>
<keyword evidence="3 7" id="KW-0238">DNA-binding</keyword>
<organism evidence="7 8">
    <name type="scientific">Rhizobium miluonense</name>
    <dbReference type="NCBI Taxonomy" id="411945"/>
    <lineage>
        <taxon>Bacteria</taxon>
        <taxon>Pseudomonadati</taxon>
        <taxon>Pseudomonadota</taxon>
        <taxon>Alphaproteobacteria</taxon>
        <taxon>Hyphomicrobiales</taxon>
        <taxon>Rhizobiaceae</taxon>
        <taxon>Rhizobium/Agrobacterium group</taxon>
        <taxon>Rhizobium</taxon>
    </lineage>
</organism>
<reference evidence="8" key="1">
    <citation type="submission" date="2016-08" db="EMBL/GenBank/DDBJ databases">
        <authorList>
            <person name="Varghese N."/>
            <person name="Submissions Spin"/>
        </authorList>
    </citation>
    <scope>NUCLEOTIDE SEQUENCE [LARGE SCALE GENOMIC DNA]</scope>
    <source>
        <strain evidence="8">HAMBI 2971</strain>
    </source>
</reference>
<dbReference type="PANTHER" id="PTHR30427:SF1">
    <property type="entry name" value="TRANSCRIPTIONAL ACTIVATOR PROTEIN LYSR"/>
    <property type="match status" value="1"/>
</dbReference>
<accession>A0A1C3V1Z7</accession>
<dbReference type="InterPro" id="IPR000847">
    <property type="entry name" value="LysR_HTH_N"/>
</dbReference>
<comment type="similarity">
    <text evidence="1">Belongs to the LysR transcriptional regulatory family.</text>
</comment>
<dbReference type="InterPro" id="IPR005119">
    <property type="entry name" value="LysR_subst-bd"/>
</dbReference>
<dbReference type="Pfam" id="PF00126">
    <property type="entry name" value="HTH_1"/>
    <property type="match status" value="1"/>
</dbReference>
<evidence type="ECO:0000256" key="3">
    <source>
        <dbReference type="ARBA" id="ARBA00023125"/>
    </source>
</evidence>
<sequence>MVAKTTTGVTLRQLQIFREVLRTGSERHAAKILKITQPAVSQQIRQLELEVDLALFARENNRLVPTDRAWDLLRSVDGALQSVDRIEKSIAALRNEEAGSLSLAAPGVFCLNAIPQAIKAVRKSNPLSFQIRSGSYQQIAEHVLNGRADLGVSRLPLDERAFEWAPAATARNVCLFQAGHQLAAKDVITPEDIIGEALVDIEPQFAAHQMNINALRYRGVEPELAVEYDANGHDVGFVAAGVGISIINSLIAQEYRQFGLEFRPFEPGAVYHYVVFWQRGRQLTGGMRQTVDELLVAFGASV</sequence>
<dbReference type="Gene3D" id="1.10.10.10">
    <property type="entry name" value="Winged helix-like DNA-binding domain superfamily/Winged helix DNA-binding domain"/>
    <property type="match status" value="1"/>
</dbReference>
<evidence type="ECO:0000256" key="2">
    <source>
        <dbReference type="ARBA" id="ARBA00023015"/>
    </source>
</evidence>
<feature type="domain" description="HTH lysR-type" evidence="6">
    <location>
        <begin position="9"/>
        <end position="66"/>
    </location>
</feature>
<dbReference type="Gene3D" id="3.40.190.290">
    <property type="match status" value="1"/>
</dbReference>
<protein>
    <submittedName>
        <fullName evidence="7">DNA-binding transcriptional regulator, LysR family</fullName>
    </submittedName>
</protein>
<dbReference type="GO" id="GO:0043565">
    <property type="term" value="F:sequence-specific DNA binding"/>
    <property type="evidence" value="ECO:0007669"/>
    <property type="project" value="TreeGrafter"/>
</dbReference>
<keyword evidence="5" id="KW-0804">Transcription</keyword>
<keyword evidence="8" id="KW-1185">Reference proteome</keyword>
<name>A0A1C3V1Z7_9HYPH</name>
<dbReference type="PROSITE" id="PS50931">
    <property type="entry name" value="HTH_LYSR"/>
    <property type="match status" value="1"/>
</dbReference>
<dbReference type="Proteomes" id="UP000199435">
    <property type="component" value="Unassembled WGS sequence"/>
</dbReference>
<dbReference type="PANTHER" id="PTHR30427">
    <property type="entry name" value="TRANSCRIPTIONAL ACTIVATOR PROTEIN LYSR"/>
    <property type="match status" value="1"/>
</dbReference>
<dbReference type="Pfam" id="PF03466">
    <property type="entry name" value="LysR_substrate"/>
    <property type="match status" value="1"/>
</dbReference>
<dbReference type="InterPro" id="IPR036388">
    <property type="entry name" value="WH-like_DNA-bd_sf"/>
</dbReference>
<dbReference type="RefSeq" id="WP_092846352.1">
    <property type="nucleotide sequence ID" value="NZ_FMAH01000008.1"/>
</dbReference>
<dbReference type="AlphaFoldDB" id="A0A1C3V1Z7"/>
<dbReference type="SUPFAM" id="SSF53850">
    <property type="entry name" value="Periplasmic binding protein-like II"/>
    <property type="match status" value="1"/>
</dbReference>
<dbReference type="PRINTS" id="PR00039">
    <property type="entry name" value="HTHLYSR"/>
</dbReference>
<evidence type="ECO:0000256" key="5">
    <source>
        <dbReference type="ARBA" id="ARBA00023163"/>
    </source>
</evidence>
<dbReference type="SUPFAM" id="SSF46785">
    <property type="entry name" value="Winged helix' DNA-binding domain"/>
    <property type="match status" value="1"/>
</dbReference>
<evidence type="ECO:0000313" key="7">
    <source>
        <dbReference type="EMBL" id="SCB21705.1"/>
    </source>
</evidence>
<dbReference type="InterPro" id="IPR036390">
    <property type="entry name" value="WH_DNA-bd_sf"/>
</dbReference>
<keyword evidence="4" id="KW-0010">Activator</keyword>
<dbReference type="OrthoDB" id="7260751at2"/>
<evidence type="ECO:0000313" key="8">
    <source>
        <dbReference type="Proteomes" id="UP000199435"/>
    </source>
</evidence>
<evidence type="ECO:0000256" key="1">
    <source>
        <dbReference type="ARBA" id="ARBA00009437"/>
    </source>
</evidence>
<evidence type="ECO:0000259" key="6">
    <source>
        <dbReference type="PROSITE" id="PS50931"/>
    </source>
</evidence>
<dbReference type="EMBL" id="FMAH01000008">
    <property type="protein sequence ID" value="SCB21705.1"/>
    <property type="molecule type" value="Genomic_DNA"/>
</dbReference>
<keyword evidence="2" id="KW-0805">Transcription regulation</keyword>
<proteinExistence type="inferred from homology"/>
<dbReference type="GO" id="GO:0003700">
    <property type="term" value="F:DNA-binding transcription factor activity"/>
    <property type="evidence" value="ECO:0007669"/>
    <property type="project" value="InterPro"/>
</dbReference>
<gene>
    <name evidence="7" type="ORF">GA0061102_100824</name>
</gene>
<dbReference type="GO" id="GO:0010628">
    <property type="term" value="P:positive regulation of gene expression"/>
    <property type="evidence" value="ECO:0007669"/>
    <property type="project" value="TreeGrafter"/>
</dbReference>
<evidence type="ECO:0000256" key="4">
    <source>
        <dbReference type="ARBA" id="ARBA00023159"/>
    </source>
</evidence>